<gene>
    <name evidence="3" type="ORF">F4W09_00170</name>
</gene>
<feature type="chain" id="PRO_5024392529" description="DUF6160 domain-containing protein" evidence="1">
    <location>
        <begin position="25"/>
        <end position="745"/>
    </location>
</feature>
<dbReference type="Pfam" id="PF19657">
    <property type="entry name" value="DUF6160"/>
    <property type="match status" value="1"/>
</dbReference>
<proteinExistence type="predicted"/>
<keyword evidence="1" id="KW-0732">Signal</keyword>
<protein>
    <recommendedName>
        <fullName evidence="2">DUF6160 domain-containing protein</fullName>
    </recommendedName>
</protein>
<sequence length="745" mass="79905">MSTNKIIKLSVLASSVLLAQQIYALEALSDQSLRTVSGQDGISLSYETDRVTIDQLNWKDNTNFSNGTSGNLNLSLNNIEVSKIDNNKIGGKVKLDVGTNANKTGMRIEAVVNPANIHIAKVAVCGDGTRGADCTSQNTLGALTLQNRAPMNFVLETRSGLFNSKDKAYLEFGLQNANIFHTLKNGNEYNQFILKDFNFNFKGTGYLYLDANKGMVLSTNSPNASDSTVNEVVLERVQDLDNPGKTRPGFNIDVRYKTNVGNDGKLYTANENTDQLNSIIRLGASGRLRDAEISVNADRTNLGGAEGASTSSTQMAGSTGLHLNVKTSFTRDEKNSSGVVTAEGTKFELGHTGKNSYAIEFGNLTPLQIRTQSGSSLVANNNLAYINFGDIYINAVQTKSLEFEIGQNIAKLLGKQAGIGRYNLSNNAQNAVAIAVRGMDFQAIARNAKFIANNSNDASHQITSQSATWGLGIPIYNLNANLGLYGTTYGANNAEAIGFGLTMSTQGRDAAGTKTTSIILIDGAPNSFNTAEEVNYYTGLRNIDFFMDTQGVLAMEQSGIKLDLPRLVIAMGAEIALGQLPGSRYEAAACANVATTSLNCFVPANSFTNTDDVLFGLALRLDSSAQLNILPGTAADNHLAIQGNIKLNASDATTNKNYLHFTNVQDNATIGFDRIQGELDLNAKILVEKDQVKFNNNIRLNPTNQAAGVLKADVNLYPTADRAQNLGTMVFTGGNIRSSFGITPR</sequence>
<reference evidence="3 4" key="1">
    <citation type="submission" date="2019-09" db="EMBL/GenBank/DDBJ databases">
        <title>Draft genome sequence of Acinetobacter tandoii W4-4-4 isolated from environmental water sample.</title>
        <authorList>
            <person name="Wee S.K."/>
            <person name="Yan B."/>
            <person name="Mustaffa S.B."/>
            <person name="Yap E.P.H."/>
        </authorList>
    </citation>
    <scope>NUCLEOTIDE SEQUENCE [LARGE SCALE GENOMIC DNA]</scope>
    <source>
        <strain evidence="3 4">W4-4-4</strain>
    </source>
</reference>
<comment type="caution">
    <text evidence="3">The sequence shown here is derived from an EMBL/GenBank/DDBJ whole genome shotgun (WGS) entry which is preliminary data.</text>
</comment>
<dbReference type="RefSeq" id="WP_151503664.1">
    <property type="nucleotide sequence ID" value="NZ_VXLD01000001.1"/>
</dbReference>
<evidence type="ECO:0000313" key="4">
    <source>
        <dbReference type="Proteomes" id="UP000325788"/>
    </source>
</evidence>
<organism evidence="3 4">
    <name type="scientific">Acinetobacter tandoii</name>
    <dbReference type="NCBI Taxonomy" id="202954"/>
    <lineage>
        <taxon>Bacteria</taxon>
        <taxon>Pseudomonadati</taxon>
        <taxon>Pseudomonadota</taxon>
        <taxon>Gammaproteobacteria</taxon>
        <taxon>Moraxellales</taxon>
        <taxon>Moraxellaceae</taxon>
        <taxon>Acinetobacter</taxon>
    </lineage>
</organism>
<dbReference type="EMBL" id="VXLD01000001">
    <property type="protein sequence ID" value="KAB1859591.1"/>
    <property type="molecule type" value="Genomic_DNA"/>
</dbReference>
<evidence type="ECO:0000259" key="2">
    <source>
        <dbReference type="Pfam" id="PF19657"/>
    </source>
</evidence>
<name>A0A5N4WQ25_9GAMM</name>
<feature type="domain" description="DUF6160" evidence="2">
    <location>
        <begin position="6"/>
        <end position="87"/>
    </location>
</feature>
<feature type="signal peptide" evidence="1">
    <location>
        <begin position="1"/>
        <end position="24"/>
    </location>
</feature>
<accession>A0A5N4WQ25</accession>
<evidence type="ECO:0000256" key="1">
    <source>
        <dbReference type="SAM" id="SignalP"/>
    </source>
</evidence>
<dbReference type="Proteomes" id="UP000325788">
    <property type="component" value="Unassembled WGS sequence"/>
</dbReference>
<dbReference type="InterPro" id="IPR046158">
    <property type="entry name" value="DUF6160"/>
</dbReference>
<evidence type="ECO:0000313" key="3">
    <source>
        <dbReference type="EMBL" id="KAB1859591.1"/>
    </source>
</evidence>
<dbReference type="AlphaFoldDB" id="A0A5N4WQ25"/>